<dbReference type="RefSeq" id="WP_169374844.1">
    <property type="nucleotide sequence ID" value="NZ_JAHSTY010000001.1"/>
</dbReference>
<name>A0ABS6NV39_9PSED</name>
<organism evidence="1 2">
    <name type="scientific">Pseudomonas azadiae</name>
    <dbReference type="NCBI Taxonomy" id="2843612"/>
    <lineage>
        <taxon>Bacteria</taxon>
        <taxon>Pseudomonadati</taxon>
        <taxon>Pseudomonadota</taxon>
        <taxon>Gammaproteobacteria</taxon>
        <taxon>Pseudomonadales</taxon>
        <taxon>Pseudomonadaceae</taxon>
        <taxon>Pseudomonas</taxon>
    </lineage>
</organism>
<evidence type="ECO:0000313" key="2">
    <source>
        <dbReference type="Proteomes" id="UP001048976"/>
    </source>
</evidence>
<dbReference type="EMBL" id="JAHSTY010000001">
    <property type="protein sequence ID" value="MBV4452083.1"/>
    <property type="molecule type" value="Genomic_DNA"/>
</dbReference>
<proteinExistence type="predicted"/>
<protein>
    <submittedName>
        <fullName evidence="1">Phage tail protein</fullName>
    </submittedName>
</protein>
<comment type="caution">
    <text evidence="1">The sequence shown here is derived from an EMBL/GenBank/DDBJ whole genome shotgun (WGS) entry which is preliminary data.</text>
</comment>
<dbReference type="Pfam" id="PF09684">
    <property type="entry name" value="Tail_P2_I"/>
    <property type="match status" value="1"/>
</dbReference>
<dbReference type="Proteomes" id="UP001048976">
    <property type="component" value="Unassembled WGS sequence"/>
</dbReference>
<accession>A0ABS6NV39</accession>
<keyword evidence="2" id="KW-1185">Reference proteome</keyword>
<reference evidence="1" key="1">
    <citation type="submission" date="2021-06" db="EMBL/GenBank/DDBJ databases">
        <title>Updating the genus Pseudomonas: Description of 43 new species and partition of the Pseudomonas putida group.</title>
        <authorList>
            <person name="Girard L."/>
            <person name="Lood C."/>
            <person name="Vandamme P."/>
            <person name="Rokni-Zadeh H."/>
            <person name="Van Noort V."/>
            <person name="Hofte M."/>
            <person name="Lavigne R."/>
            <person name="De Mot R."/>
        </authorList>
    </citation>
    <scope>NUCLEOTIDE SEQUENCE</scope>
    <source>
        <strain evidence="1">SWRI103</strain>
    </source>
</reference>
<gene>
    <name evidence="1" type="ORF">KVG91_05650</name>
</gene>
<evidence type="ECO:0000313" key="1">
    <source>
        <dbReference type="EMBL" id="MBV4452083.1"/>
    </source>
</evidence>
<dbReference type="InterPro" id="IPR006521">
    <property type="entry name" value="Tail_protein_I"/>
</dbReference>
<sequence>MIKLNLPFWLDGPQLAKLKAAAQSWWEKVESWLQWPLLQMDAETCHLTVLDLLAWQRDISRFKDEPESLYRLRIKFAFINAVDAGSTAGLKRILQRLGVGYVEIDERMPDRDWDVVMLRLSDSQLSQNPELLRVLIQQYGRTCRRYDFVTLTPVSLRIVAADFNDDQQTLIASL</sequence>